<keyword evidence="5" id="KW-0489">Methyltransferase</keyword>
<feature type="compositionally biased region" description="Polar residues" evidence="12">
    <location>
        <begin position="115"/>
        <end position="126"/>
    </location>
</feature>
<evidence type="ECO:0000256" key="11">
    <source>
        <dbReference type="ARBA" id="ARBA00049348"/>
    </source>
</evidence>
<dbReference type="PANTHER" id="PTHR10815:SF13">
    <property type="entry name" value="METHYLATED-DNA--PROTEIN-CYSTEINE METHYLTRANSFERASE"/>
    <property type="match status" value="1"/>
</dbReference>
<dbReference type="GeneID" id="25297984"/>
<dbReference type="AlphaFoldDB" id="A0A0D2GR99"/>
<keyword evidence="8" id="KW-0234">DNA repair</keyword>
<evidence type="ECO:0000256" key="10">
    <source>
        <dbReference type="ARBA" id="ARBA00031621"/>
    </source>
</evidence>
<feature type="region of interest" description="Disordered" evidence="12">
    <location>
        <begin position="115"/>
        <end position="183"/>
    </location>
</feature>
<dbReference type="Proteomes" id="UP000053617">
    <property type="component" value="Unassembled WGS sequence"/>
</dbReference>
<protein>
    <recommendedName>
        <fullName evidence="4">Methylated-DNA--protein-cysteine methyltransferase</fullName>
        <ecNumber evidence="3">2.1.1.63</ecNumber>
    </recommendedName>
    <alternativeName>
        <fullName evidence="9">6-O-methylguanine-DNA methyltransferase</fullName>
    </alternativeName>
    <alternativeName>
        <fullName evidence="10">O-6-methylguanine-DNA-alkyltransferase</fullName>
    </alternativeName>
</protein>
<dbReference type="InterPro" id="IPR014048">
    <property type="entry name" value="MethylDNA_cys_MeTrfase_DNA-bd"/>
</dbReference>
<dbReference type="EMBL" id="KN847482">
    <property type="protein sequence ID" value="KIX00848.1"/>
    <property type="molecule type" value="Genomic_DNA"/>
</dbReference>
<dbReference type="InterPro" id="IPR001497">
    <property type="entry name" value="MethylDNA_cys_MeTrfase_AS"/>
</dbReference>
<gene>
    <name evidence="14" type="ORF">Z518_09913</name>
</gene>
<evidence type="ECO:0000256" key="8">
    <source>
        <dbReference type="ARBA" id="ARBA00023204"/>
    </source>
</evidence>
<comment type="catalytic activity">
    <reaction evidence="11">
        <text>a 6-O-methyl-2'-deoxyguanosine in DNA + L-cysteinyl-[protein] = S-methyl-L-cysteinyl-[protein] + a 2'-deoxyguanosine in DNA</text>
        <dbReference type="Rhea" id="RHEA:24000"/>
        <dbReference type="Rhea" id="RHEA-COMP:10131"/>
        <dbReference type="Rhea" id="RHEA-COMP:10132"/>
        <dbReference type="Rhea" id="RHEA-COMP:11367"/>
        <dbReference type="Rhea" id="RHEA-COMP:11368"/>
        <dbReference type="ChEBI" id="CHEBI:29950"/>
        <dbReference type="ChEBI" id="CHEBI:82612"/>
        <dbReference type="ChEBI" id="CHEBI:85445"/>
        <dbReference type="ChEBI" id="CHEBI:85448"/>
        <dbReference type="EC" id="2.1.1.63"/>
    </reaction>
</comment>
<evidence type="ECO:0000313" key="15">
    <source>
        <dbReference type="Proteomes" id="UP000053617"/>
    </source>
</evidence>
<dbReference type="GO" id="GO:0003908">
    <property type="term" value="F:methylated-DNA-[protein]-cysteine S-methyltransferase activity"/>
    <property type="evidence" value="ECO:0007669"/>
    <property type="project" value="UniProtKB-EC"/>
</dbReference>
<dbReference type="HOGENOM" id="CLU_076394_0_0_1"/>
<dbReference type="InterPro" id="IPR036388">
    <property type="entry name" value="WH-like_DNA-bd_sf"/>
</dbReference>
<reference evidence="14 15" key="1">
    <citation type="submission" date="2015-01" db="EMBL/GenBank/DDBJ databases">
        <title>The Genome Sequence of Rhinocladiella mackenzie CBS 650.93.</title>
        <authorList>
            <consortium name="The Broad Institute Genomics Platform"/>
            <person name="Cuomo C."/>
            <person name="de Hoog S."/>
            <person name="Gorbushina A."/>
            <person name="Stielow B."/>
            <person name="Teixiera M."/>
            <person name="Abouelleil A."/>
            <person name="Chapman S.B."/>
            <person name="Priest M."/>
            <person name="Young S.K."/>
            <person name="Wortman J."/>
            <person name="Nusbaum C."/>
            <person name="Birren B."/>
        </authorList>
    </citation>
    <scope>NUCLEOTIDE SEQUENCE [LARGE SCALE GENOMIC DNA]</scope>
    <source>
        <strain evidence="14 15">CBS 650.93</strain>
    </source>
</reference>
<dbReference type="NCBIfam" id="TIGR00589">
    <property type="entry name" value="ogt"/>
    <property type="match status" value="1"/>
</dbReference>
<dbReference type="InterPro" id="IPR036217">
    <property type="entry name" value="MethylDNA_cys_MeTrfase_DNAb"/>
</dbReference>
<dbReference type="Pfam" id="PF01035">
    <property type="entry name" value="DNA_binding_1"/>
    <property type="match status" value="1"/>
</dbReference>
<proteinExistence type="inferred from homology"/>
<dbReference type="SUPFAM" id="SSF46767">
    <property type="entry name" value="Methylated DNA-protein cysteine methyltransferase, C-terminal domain"/>
    <property type="match status" value="1"/>
</dbReference>
<dbReference type="GO" id="GO:0032259">
    <property type="term" value="P:methylation"/>
    <property type="evidence" value="ECO:0007669"/>
    <property type="project" value="UniProtKB-KW"/>
</dbReference>
<evidence type="ECO:0000256" key="1">
    <source>
        <dbReference type="ARBA" id="ARBA00001286"/>
    </source>
</evidence>
<evidence type="ECO:0000259" key="13">
    <source>
        <dbReference type="Pfam" id="PF01035"/>
    </source>
</evidence>
<feature type="compositionally biased region" description="Low complexity" evidence="12">
    <location>
        <begin position="166"/>
        <end position="176"/>
    </location>
</feature>
<name>A0A0D2GR99_9EURO</name>
<keyword evidence="7" id="KW-0227">DNA damage</keyword>
<evidence type="ECO:0000256" key="2">
    <source>
        <dbReference type="ARBA" id="ARBA00008711"/>
    </source>
</evidence>
<sequence>MSNLEDLRKQWSELYAHTLPQLAKIRDPAQSRWPVTPDHCFARIILDNTVGDGQRQWDAVIERPAIKNMTEQQLRKAIALGEQIKAGEVDLCQLDKISLKCREKTAGMFSDVTAGESQVQTGQADQSIGRHKRSLRQVGETKEISNKKAKPEKRQSQLHFGANKDSTNSPFPSTPSSDRELKHQENAEDIKQILHRIRSHPSLTPYRKKLYTALLSVPRGRYTTYAAMSDYLDSSARAVGNGMRNNPFAPDVPCHRVLAANGTIGGFHGDWGRNGKYADKKIELLRSEGVRFDASGKVVGEPFRKFHTFHDIQ</sequence>
<dbReference type="PANTHER" id="PTHR10815">
    <property type="entry name" value="METHYLATED-DNA--PROTEIN-CYSTEINE METHYLTRANSFERASE"/>
    <property type="match status" value="1"/>
</dbReference>
<organism evidence="14 15">
    <name type="scientific">Rhinocladiella mackenziei CBS 650.93</name>
    <dbReference type="NCBI Taxonomy" id="1442369"/>
    <lineage>
        <taxon>Eukaryota</taxon>
        <taxon>Fungi</taxon>
        <taxon>Dikarya</taxon>
        <taxon>Ascomycota</taxon>
        <taxon>Pezizomycotina</taxon>
        <taxon>Eurotiomycetes</taxon>
        <taxon>Chaetothyriomycetidae</taxon>
        <taxon>Chaetothyriales</taxon>
        <taxon>Herpotrichiellaceae</taxon>
        <taxon>Rhinocladiella</taxon>
    </lineage>
</organism>
<dbReference type="EC" id="2.1.1.63" evidence="3"/>
<evidence type="ECO:0000313" key="14">
    <source>
        <dbReference type="EMBL" id="KIX00848.1"/>
    </source>
</evidence>
<comment type="similarity">
    <text evidence="2">Belongs to the MGMT family.</text>
</comment>
<evidence type="ECO:0000256" key="9">
    <source>
        <dbReference type="ARBA" id="ARBA00030795"/>
    </source>
</evidence>
<dbReference type="VEuPathDB" id="FungiDB:Z518_09913"/>
<evidence type="ECO:0000256" key="3">
    <source>
        <dbReference type="ARBA" id="ARBA00011918"/>
    </source>
</evidence>
<dbReference type="RefSeq" id="XP_013267984.1">
    <property type="nucleotide sequence ID" value="XM_013412530.1"/>
</dbReference>
<evidence type="ECO:0000256" key="7">
    <source>
        <dbReference type="ARBA" id="ARBA00022763"/>
    </source>
</evidence>
<dbReference type="Gene3D" id="1.10.10.10">
    <property type="entry name" value="Winged helix-like DNA-binding domain superfamily/Winged helix DNA-binding domain"/>
    <property type="match status" value="1"/>
</dbReference>
<evidence type="ECO:0000256" key="6">
    <source>
        <dbReference type="ARBA" id="ARBA00022679"/>
    </source>
</evidence>
<evidence type="ECO:0000256" key="5">
    <source>
        <dbReference type="ARBA" id="ARBA00022603"/>
    </source>
</evidence>
<evidence type="ECO:0000256" key="12">
    <source>
        <dbReference type="SAM" id="MobiDB-lite"/>
    </source>
</evidence>
<feature type="domain" description="Methylated-DNA-[protein]-cysteine S-methyltransferase DNA binding" evidence="13">
    <location>
        <begin position="206"/>
        <end position="290"/>
    </location>
</feature>
<accession>A0A0D2GR99</accession>
<keyword evidence="15" id="KW-1185">Reference proteome</keyword>
<evidence type="ECO:0000256" key="4">
    <source>
        <dbReference type="ARBA" id="ARBA00015377"/>
    </source>
</evidence>
<dbReference type="STRING" id="1442369.A0A0D2GR99"/>
<dbReference type="OrthoDB" id="1907495at2759"/>
<comment type="catalytic activity">
    <reaction evidence="1">
        <text>a 4-O-methyl-thymidine in DNA + L-cysteinyl-[protein] = a thymidine in DNA + S-methyl-L-cysteinyl-[protein]</text>
        <dbReference type="Rhea" id="RHEA:53428"/>
        <dbReference type="Rhea" id="RHEA-COMP:10131"/>
        <dbReference type="Rhea" id="RHEA-COMP:10132"/>
        <dbReference type="Rhea" id="RHEA-COMP:13555"/>
        <dbReference type="Rhea" id="RHEA-COMP:13556"/>
        <dbReference type="ChEBI" id="CHEBI:29950"/>
        <dbReference type="ChEBI" id="CHEBI:82612"/>
        <dbReference type="ChEBI" id="CHEBI:137386"/>
        <dbReference type="ChEBI" id="CHEBI:137387"/>
        <dbReference type="EC" id="2.1.1.63"/>
    </reaction>
</comment>
<dbReference type="CDD" id="cd06445">
    <property type="entry name" value="ATase"/>
    <property type="match status" value="1"/>
</dbReference>
<dbReference type="PROSITE" id="PS00374">
    <property type="entry name" value="MGMT"/>
    <property type="match status" value="1"/>
</dbReference>
<keyword evidence="6" id="KW-0808">Transferase</keyword>
<dbReference type="GO" id="GO:0006281">
    <property type="term" value="P:DNA repair"/>
    <property type="evidence" value="ECO:0007669"/>
    <property type="project" value="UniProtKB-KW"/>
</dbReference>